<keyword evidence="3" id="KW-1185">Reference proteome</keyword>
<reference evidence="2 3" key="1">
    <citation type="journal article" date="2015" name="Genome Announc.">
        <title>Genomes of Geoalkalibacter ferrihydriticus Z-0531T and Geoalkalibacter subterraneus Red1T, Two Haloalkaliphilic Metal-Reducing Deltaproteobacteria.</title>
        <authorList>
            <person name="Badalamenti J.P."/>
            <person name="Krajmalnik-Brown R."/>
            <person name="Torres C.I."/>
            <person name="Bond D.R."/>
        </authorList>
    </citation>
    <scope>NUCLEOTIDE SEQUENCE [LARGE SCALE GENOMIC DNA]</scope>
    <source>
        <strain evidence="2 3">Red1</strain>
    </source>
</reference>
<organism evidence="2 3">
    <name type="scientific">Geoalkalibacter subterraneus</name>
    <dbReference type="NCBI Taxonomy" id="483547"/>
    <lineage>
        <taxon>Bacteria</taxon>
        <taxon>Pseudomonadati</taxon>
        <taxon>Thermodesulfobacteriota</taxon>
        <taxon>Desulfuromonadia</taxon>
        <taxon>Desulfuromonadales</taxon>
        <taxon>Geoalkalibacteraceae</taxon>
        <taxon>Geoalkalibacter</taxon>
    </lineage>
</organism>
<evidence type="ECO:0000313" key="3">
    <source>
        <dbReference type="Proteomes" id="UP000035036"/>
    </source>
</evidence>
<dbReference type="HOGENOM" id="CLU_1967404_0_0_7"/>
<proteinExistence type="predicted"/>
<name>A0A0B5FLC3_9BACT</name>
<dbReference type="RefSeq" id="WP_040198783.1">
    <property type="nucleotide sequence ID" value="NZ_CP010311.1"/>
</dbReference>
<dbReference type="InterPro" id="IPR001387">
    <property type="entry name" value="Cro/C1-type_HTH"/>
</dbReference>
<evidence type="ECO:0000313" key="2">
    <source>
        <dbReference type="EMBL" id="AJF05454.1"/>
    </source>
</evidence>
<dbReference type="CDD" id="cd00093">
    <property type="entry name" value="HTH_XRE"/>
    <property type="match status" value="1"/>
</dbReference>
<feature type="domain" description="HTH cro/C1-type" evidence="1">
    <location>
        <begin position="32"/>
        <end position="86"/>
    </location>
</feature>
<dbReference type="Proteomes" id="UP000035036">
    <property type="component" value="Chromosome"/>
</dbReference>
<dbReference type="GO" id="GO:0003677">
    <property type="term" value="F:DNA binding"/>
    <property type="evidence" value="ECO:0007669"/>
    <property type="project" value="InterPro"/>
</dbReference>
<dbReference type="SUPFAM" id="SSF47413">
    <property type="entry name" value="lambda repressor-like DNA-binding domains"/>
    <property type="match status" value="1"/>
</dbReference>
<dbReference type="OrthoDB" id="6402441at2"/>
<dbReference type="Gene3D" id="1.10.260.40">
    <property type="entry name" value="lambda repressor-like DNA-binding domains"/>
    <property type="match status" value="1"/>
</dbReference>
<dbReference type="AlphaFoldDB" id="A0A0B5FLC3"/>
<protein>
    <recommendedName>
        <fullName evidence="1">HTH cro/C1-type domain-containing protein</fullName>
    </recommendedName>
</protein>
<gene>
    <name evidence="2" type="ORF">GSUB_01065</name>
</gene>
<dbReference type="PROSITE" id="PS50943">
    <property type="entry name" value="HTH_CROC1"/>
    <property type="match status" value="1"/>
</dbReference>
<dbReference type="InterPro" id="IPR010982">
    <property type="entry name" value="Lambda_DNA-bd_dom_sf"/>
</dbReference>
<accession>A0A0B5FLC3</accession>
<dbReference type="STRING" id="483547.GSUB_01065"/>
<dbReference type="Pfam" id="PF13443">
    <property type="entry name" value="HTH_26"/>
    <property type="match status" value="1"/>
</dbReference>
<dbReference type="EMBL" id="CP010311">
    <property type="protein sequence ID" value="AJF05454.1"/>
    <property type="molecule type" value="Genomic_DNA"/>
</dbReference>
<evidence type="ECO:0000259" key="1">
    <source>
        <dbReference type="PROSITE" id="PS50943"/>
    </source>
</evidence>
<dbReference type="KEGG" id="gsb:GSUB_01065"/>
<sequence>MSDFFDAWAQESEENDRLVAQELLITEVTEAIWKVMQETGVTKSELAQRIQKTKGYVSQVLSGSRNMTLRTLSDICFALGNRPVFNFGSALQENDWYEDAQQVKITHGGVRYTRSENMITPIDLWAA</sequence>